<dbReference type="GeneID" id="14873876"/>
<organism evidence="1 2">
    <name type="scientific">Cavenderia fasciculata</name>
    <name type="common">Slime mold</name>
    <name type="synonym">Dictyostelium fasciculatum</name>
    <dbReference type="NCBI Taxonomy" id="261658"/>
    <lineage>
        <taxon>Eukaryota</taxon>
        <taxon>Amoebozoa</taxon>
        <taxon>Evosea</taxon>
        <taxon>Eumycetozoa</taxon>
        <taxon>Dictyostelia</taxon>
        <taxon>Acytosteliales</taxon>
        <taxon>Cavenderiaceae</taxon>
        <taxon>Cavenderia</taxon>
    </lineage>
</organism>
<dbReference type="RefSeq" id="XP_004359818.1">
    <property type="nucleotide sequence ID" value="XM_004359761.1"/>
</dbReference>
<keyword evidence="2" id="KW-1185">Reference proteome</keyword>
<dbReference type="AlphaFoldDB" id="F4PV59"/>
<evidence type="ECO:0000313" key="1">
    <source>
        <dbReference type="EMBL" id="EGG21967.1"/>
    </source>
</evidence>
<dbReference type="KEGG" id="dfa:DFA_01853"/>
<name>F4PV59_CACFS</name>
<reference evidence="2" key="1">
    <citation type="journal article" date="2011" name="Genome Res.">
        <title>Phylogeny-wide analysis of social amoeba genomes highlights ancient origins for complex intercellular communication.</title>
        <authorList>
            <person name="Heidel A.J."/>
            <person name="Lawal H.M."/>
            <person name="Felder M."/>
            <person name="Schilde C."/>
            <person name="Helps N.R."/>
            <person name="Tunggal B."/>
            <person name="Rivero F."/>
            <person name="John U."/>
            <person name="Schleicher M."/>
            <person name="Eichinger L."/>
            <person name="Platzer M."/>
            <person name="Noegel A.A."/>
            <person name="Schaap P."/>
            <person name="Gloeckner G."/>
        </authorList>
    </citation>
    <scope>NUCLEOTIDE SEQUENCE [LARGE SCALE GENOMIC DNA]</scope>
    <source>
        <strain evidence="2">SH3</strain>
    </source>
</reference>
<dbReference type="Proteomes" id="UP000007797">
    <property type="component" value="Unassembled WGS sequence"/>
</dbReference>
<gene>
    <name evidence="1" type="ORF">DFA_01853</name>
</gene>
<accession>F4PV59</accession>
<protein>
    <submittedName>
        <fullName evidence="1">Uncharacterized protein</fullName>
    </submittedName>
</protein>
<sequence length="57" mass="6787">MTIKFLVRGSQLVLESKLQRYVPCDAQQDHDFISSLKNRKIQNIDSVWGMFVWIKQF</sequence>
<proteinExistence type="predicted"/>
<dbReference type="EMBL" id="GL883010">
    <property type="protein sequence ID" value="EGG21967.1"/>
    <property type="molecule type" value="Genomic_DNA"/>
</dbReference>
<evidence type="ECO:0000313" key="2">
    <source>
        <dbReference type="Proteomes" id="UP000007797"/>
    </source>
</evidence>